<reference evidence="13" key="2">
    <citation type="submission" date="2015-02" db="UniProtKB">
        <authorList>
            <consortium name="EnsemblMetazoa"/>
        </authorList>
    </citation>
    <scope>IDENTIFICATION</scope>
</reference>
<dbReference type="Pfam" id="PF08778">
    <property type="entry name" value="HIF-1a_CTAD"/>
    <property type="match status" value="1"/>
</dbReference>
<evidence type="ECO:0000256" key="2">
    <source>
        <dbReference type="ARBA" id="ARBA00022737"/>
    </source>
</evidence>
<dbReference type="InterPro" id="IPR052802">
    <property type="entry name" value="KNTC1"/>
</dbReference>
<dbReference type="GO" id="GO:0005737">
    <property type="term" value="C:cytoplasm"/>
    <property type="evidence" value="ECO:0007669"/>
    <property type="project" value="TreeGrafter"/>
</dbReference>
<dbReference type="EnsemblMetazoa" id="SMAR009079-RA">
    <property type="protein sequence ID" value="SMAR009079-PA"/>
    <property type="gene ID" value="SMAR009079"/>
</dbReference>
<dbReference type="Pfam" id="PF24506">
    <property type="entry name" value="KNTC1_N"/>
    <property type="match status" value="1"/>
</dbReference>
<dbReference type="GO" id="GO:0031267">
    <property type="term" value="F:small GTPase binding"/>
    <property type="evidence" value="ECO:0007669"/>
    <property type="project" value="TreeGrafter"/>
</dbReference>
<dbReference type="SUPFAM" id="SSF47459">
    <property type="entry name" value="HLH, helix-loop-helix DNA-binding domain"/>
    <property type="match status" value="1"/>
</dbReference>
<evidence type="ECO:0000259" key="11">
    <source>
        <dbReference type="PROSITE" id="PS50112"/>
    </source>
</evidence>
<keyword evidence="9" id="KW-0379">Hydroxylation</keyword>
<keyword evidence="6" id="KW-0010">Activator</keyword>
<dbReference type="GO" id="GO:0005634">
    <property type="term" value="C:nucleus"/>
    <property type="evidence" value="ECO:0007669"/>
    <property type="project" value="UniProtKB-SubCell"/>
</dbReference>
<reference evidence="14" key="1">
    <citation type="submission" date="2011-05" db="EMBL/GenBank/DDBJ databases">
        <authorList>
            <person name="Richards S.R."/>
            <person name="Qu J."/>
            <person name="Jiang H."/>
            <person name="Jhangiani S.N."/>
            <person name="Agravi P."/>
            <person name="Goodspeed R."/>
            <person name="Gross S."/>
            <person name="Mandapat C."/>
            <person name="Jackson L."/>
            <person name="Mathew T."/>
            <person name="Pu L."/>
            <person name="Thornton R."/>
            <person name="Saada N."/>
            <person name="Wilczek-Boney K.B."/>
            <person name="Lee S."/>
            <person name="Kovar C."/>
            <person name="Wu Y."/>
            <person name="Scherer S.E."/>
            <person name="Worley K.C."/>
            <person name="Muzny D.M."/>
            <person name="Gibbs R."/>
        </authorList>
    </citation>
    <scope>NUCLEOTIDE SEQUENCE</scope>
    <source>
        <strain evidence="14">Brora</strain>
    </source>
</reference>
<keyword evidence="14" id="KW-1185">Reference proteome</keyword>
<comment type="subcellular location">
    <subcellularLocation>
        <location evidence="1">Nucleus</location>
    </subcellularLocation>
</comment>
<dbReference type="Gene3D" id="3.30.450.20">
    <property type="entry name" value="PAS domain"/>
    <property type="match status" value="2"/>
</dbReference>
<dbReference type="CDD" id="cd00130">
    <property type="entry name" value="PAS"/>
    <property type="match status" value="2"/>
</dbReference>
<dbReference type="PhylomeDB" id="T1J615"/>
<evidence type="ECO:0000313" key="14">
    <source>
        <dbReference type="Proteomes" id="UP000014500"/>
    </source>
</evidence>
<keyword evidence="5" id="KW-0238">DNA-binding</keyword>
<dbReference type="CDD" id="cd11433">
    <property type="entry name" value="bHLH-PAS_HIF"/>
    <property type="match status" value="1"/>
</dbReference>
<dbReference type="PANTHER" id="PTHR15688:SF1">
    <property type="entry name" value="KINETOCHORE-ASSOCIATED PROTEIN 1"/>
    <property type="match status" value="1"/>
</dbReference>
<proteinExistence type="predicted"/>
<accession>T1J615</accession>
<dbReference type="InterPro" id="IPR055404">
    <property type="entry name" value="ARM_KNTC1_2nd"/>
</dbReference>
<feature type="domain" description="BHLH" evidence="12">
    <location>
        <begin position="2106"/>
        <end position="2159"/>
    </location>
</feature>
<dbReference type="GO" id="GO:1990423">
    <property type="term" value="C:RZZ complex"/>
    <property type="evidence" value="ECO:0007669"/>
    <property type="project" value="TreeGrafter"/>
</dbReference>
<dbReference type="GO" id="GO:0045944">
    <property type="term" value="P:positive regulation of transcription by RNA polymerase II"/>
    <property type="evidence" value="ECO:0007669"/>
    <property type="project" value="UniProtKB-ARBA"/>
</dbReference>
<dbReference type="Pfam" id="PF08447">
    <property type="entry name" value="PAS_3"/>
    <property type="match status" value="1"/>
</dbReference>
<keyword evidence="4" id="KW-0805">Transcription regulation</keyword>
<keyword evidence="8" id="KW-0539">Nucleus</keyword>
<dbReference type="InterPro" id="IPR036638">
    <property type="entry name" value="HLH_DNA-bd_sf"/>
</dbReference>
<dbReference type="GO" id="GO:0005828">
    <property type="term" value="C:kinetochore microtubule"/>
    <property type="evidence" value="ECO:0007669"/>
    <property type="project" value="TreeGrafter"/>
</dbReference>
<protein>
    <recommendedName>
        <fullName evidence="15">RZZ complex subunit KNTC1/ROD C-terminal domain-containing protein</fullName>
    </recommendedName>
</protein>
<dbReference type="SMART" id="SM00091">
    <property type="entry name" value="PAS"/>
    <property type="match status" value="2"/>
</dbReference>
<dbReference type="Pfam" id="PF10493">
    <property type="entry name" value="Rod_C"/>
    <property type="match status" value="2"/>
</dbReference>
<dbReference type="Pfam" id="PF24516">
    <property type="entry name" value="ARM_KNTC1_2nd"/>
    <property type="match status" value="1"/>
</dbReference>
<organism evidence="13 14">
    <name type="scientific">Strigamia maritima</name>
    <name type="common">European centipede</name>
    <name type="synonym">Geophilus maritimus</name>
    <dbReference type="NCBI Taxonomy" id="126957"/>
    <lineage>
        <taxon>Eukaryota</taxon>
        <taxon>Metazoa</taxon>
        <taxon>Ecdysozoa</taxon>
        <taxon>Arthropoda</taxon>
        <taxon>Myriapoda</taxon>
        <taxon>Chilopoda</taxon>
        <taxon>Pleurostigmophora</taxon>
        <taxon>Geophilomorpha</taxon>
        <taxon>Linotaeniidae</taxon>
        <taxon>Strigamia</taxon>
    </lineage>
</organism>
<dbReference type="SUPFAM" id="SSF55785">
    <property type="entry name" value="PYP-like sensor domain (PAS domain)"/>
    <property type="match status" value="2"/>
</dbReference>
<dbReference type="GO" id="GO:0000070">
    <property type="term" value="P:mitotic sister chromatid segregation"/>
    <property type="evidence" value="ECO:0007669"/>
    <property type="project" value="TreeGrafter"/>
</dbReference>
<dbReference type="InterPro" id="IPR013767">
    <property type="entry name" value="PAS_fold"/>
</dbReference>
<dbReference type="eggNOG" id="KOG4256">
    <property type="taxonomic scope" value="Eukaryota"/>
</dbReference>
<dbReference type="GO" id="GO:0007094">
    <property type="term" value="P:mitotic spindle assembly checkpoint signaling"/>
    <property type="evidence" value="ECO:0007669"/>
    <property type="project" value="TreeGrafter"/>
</dbReference>
<feature type="region of interest" description="Disordered" evidence="10">
    <location>
        <begin position="2674"/>
        <end position="2693"/>
    </location>
</feature>
<dbReference type="STRING" id="126957.T1J615"/>
<name>T1J615_STRMM</name>
<dbReference type="EMBL" id="JH431869">
    <property type="status" value="NOT_ANNOTATED_CDS"/>
    <property type="molecule type" value="Genomic_DNA"/>
</dbReference>
<evidence type="ECO:0000256" key="9">
    <source>
        <dbReference type="ARBA" id="ARBA00023278"/>
    </source>
</evidence>
<dbReference type="NCBIfam" id="TIGR00229">
    <property type="entry name" value="sensory_box"/>
    <property type="match status" value="1"/>
</dbReference>
<dbReference type="GO" id="GO:0046983">
    <property type="term" value="F:protein dimerization activity"/>
    <property type="evidence" value="ECO:0007669"/>
    <property type="project" value="InterPro"/>
</dbReference>
<dbReference type="InterPro" id="IPR001610">
    <property type="entry name" value="PAC"/>
</dbReference>
<keyword evidence="2" id="KW-0677">Repeat</keyword>
<evidence type="ECO:0000256" key="7">
    <source>
        <dbReference type="ARBA" id="ARBA00023163"/>
    </source>
</evidence>
<evidence type="ECO:0000313" key="13">
    <source>
        <dbReference type="EnsemblMetazoa" id="SMAR009079-PA"/>
    </source>
</evidence>
<dbReference type="InterPro" id="IPR014887">
    <property type="entry name" value="HIF-1_CTAD"/>
</dbReference>
<dbReference type="PANTHER" id="PTHR15688">
    <property type="entry name" value="KINETOCHORE-ASSOCIATED PROTEIN 1"/>
    <property type="match status" value="1"/>
</dbReference>
<evidence type="ECO:0000256" key="4">
    <source>
        <dbReference type="ARBA" id="ARBA00023015"/>
    </source>
</evidence>
<dbReference type="PROSITE" id="PS50112">
    <property type="entry name" value="PAS"/>
    <property type="match status" value="2"/>
</dbReference>
<keyword evidence="3" id="KW-0832">Ubl conjugation</keyword>
<dbReference type="InterPro" id="IPR011598">
    <property type="entry name" value="bHLH_dom"/>
</dbReference>
<dbReference type="SMART" id="SM00353">
    <property type="entry name" value="HLH"/>
    <property type="match status" value="1"/>
</dbReference>
<dbReference type="FunFam" id="3.30.450.20:FF:000015">
    <property type="entry name" value="Hypoxia-inducible factor 1-alpha isoform 1"/>
    <property type="match status" value="1"/>
</dbReference>
<dbReference type="Proteomes" id="UP000014500">
    <property type="component" value="Unassembled WGS sequence"/>
</dbReference>
<dbReference type="HOGENOM" id="CLU_226350_0_0_1"/>
<dbReference type="OMA" id="NCREANT"/>
<dbReference type="Pfam" id="PF23171">
    <property type="entry name" value="bHLH_HIF1A"/>
    <property type="match status" value="1"/>
</dbReference>
<dbReference type="InterPro" id="IPR019527">
    <property type="entry name" value="RZZ-complex_KNTC1/ROD_C"/>
</dbReference>
<evidence type="ECO:0000256" key="5">
    <source>
        <dbReference type="ARBA" id="ARBA00023125"/>
    </source>
</evidence>
<evidence type="ECO:0008006" key="15">
    <source>
        <dbReference type="Google" id="ProtNLM"/>
    </source>
</evidence>
<evidence type="ECO:0000256" key="1">
    <source>
        <dbReference type="ARBA" id="ARBA00004123"/>
    </source>
</evidence>
<dbReference type="GO" id="GO:1903394">
    <property type="term" value="P:protein localization to kinetochore involved in kinetochore assembly"/>
    <property type="evidence" value="ECO:0007669"/>
    <property type="project" value="TreeGrafter"/>
</dbReference>
<evidence type="ECO:0000259" key="12">
    <source>
        <dbReference type="PROSITE" id="PS50888"/>
    </source>
</evidence>
<dbReference type="GO" id="GO:0003677">
    <property type="term" value="F:DNA binding"/>
    <property type="evidence" value="ECO:0007669"/>
    <property type="project" value="UniProtKB-KW"/>
</dbReference>
<evidence type="ECO:0000256" key="8">
    <source>
        <dbReference type="ARBA" id="ARBA00023242"/>
    </source>
</evidence>
<keyword evidence="7" id="KW-0804">Transcription</keyword>
<feature type="region of interest" description="Disordered" evidence="10">
    <location>
        <begin position="2576"/>
        <end position="2617"/>
    </location>
</feature>
<dbReference type="Pfam" id="PF00989">
    <property type="entry name" value="PAS"/>
    <property type="match status" value="1"/>
</dbReference>
<dbReference type="InterPro" id="IPR055403">
    <property type="entry name" value="ARM_KNTC1_1st"/>
</dbReference>
<feature type="compositionally biased region" description="Low complexity" evidence="10">
    <location>
        <begin position="2595"/>
        <end position="2604"/>
    </location>
</feature>
<feature type="domain" description="PAS" evidence="11">
    <location>
        <begin position="2176"/>
        <end position="2245"/>
    </location>
</feature>
<dbReference type="SMART" id="SM00086">
    <property type="entry name" value="PAC"/>
    <property type="match status" value="1"/>
</dbReference>
<feature type="domain" description="PAS" evidence="11">
    <location>
        <begin position="2335"/>
        <end position="2386"/>
    </location>
</feature>
<dbReference type="PROSITE" id="PS50888">
    <property type="entry name" value="BHLH"/>
    <property type="match status" value="1"/>
</dbReference>
<evidence type="ECO:0000256" key="6">
    <source>
        <dbReference type="ARBA" id="ARBA00023159"/>
    </source>
</evidence>
<sequence length="2935" mass="335186">MAEADEAAINEASWDDIEFLYNEDTITKTFGVCNYDCMYEMQTIATVNANGPVTQNPTIRAVKNGEEICVAINCNFFIFSDNYYDIKLSLRADAIIDSFAVSGDFILIGESSGQLKLIFIPLVQTVLSKKMFNAGFKEVAFSHRNNKGLYEAFTCSSDNILYKILNIDLDQLSKALSESDMTRARVLCDQMEISNSLSEVTDGFLIKHCDAYADADLNFSVLLSGSGSAVLKIINDCDRQRVLDGDVFNGAFLLKAEFSNDGRYIIVLDSENILHFLCARSLLVLKSWFHVKIFDFMFWESDRSKYETETDKLLILTLPDDGCSELLMLNFPTFELAYTTKLSSHSSFVRMSAQQRVFLTQKREYSLVSFSSSDVNRVTRIKIKCVQEMQPEAKLSRLLKKRRFKDAVQFANLFKLDKEVIYWTQLNCVFEDMMFDKYCALTKETTSDLESTLFNCLYNIKDPTLLIECCRHLMLPTLELYTKFLKAVKLKVNVDKHVAELNGIFYRLQTFQLTFGEENLKSRWQSFSSCNMLNEFLKYFQDGQVGVAINLWLRHEDEIIQDACIEDLLNVINSNLNTKCFFSTIMPSILKFKPESLVVLSDWIIMYCKNYELCDKEDWPSKALDFTEKALETIKSFNLNFEFTAINLNLVKNCIRLLSNFKVELEDLRELWDNYKCYISYANSIQRDKTVVCCQMLDDVFENTDLLRFISVYLASFAKRFGLNTDVLLLAYIEKMLSYMCASSWEHVYVNDRILTIIQNILSNECICRAVLAVVTSAEIPWNETVEELVKKCLPLDHALVSEIKEQLRFADVKKILIPYGLKNFNLSNKNLIVQTTRYIAMQNSSTSLSDALEISKLSGGMINETDVYLFKLQHLVINGSEDDFISAVRTIPRDSLLVCCHRFVNYIIVLINANNDVNLPENINEEIQSIKAALTVIRYTAVRCETDKFEIQRGKLQSIIALKTEFDIHMSYDQLESTMHCENTFQQRVNSSFSTGMDRTKLNALFRLGQVMKLKLEDLAVFFINEAIECENGEVAIEVLLRLKLDYSHTSSNKFLYCICKLLASVVHMKLQTSEEKQILFAKLVSLLVQLNSNEASAYTSGLYRELVYIIADSDDTLTSSVLSLISILLRMDKSEEKIKDDLIALSERVCGLLQSKGALMLSLELASRINGYLASFEAALVTKDVFNIQFLLSSLFKNPLDKQLALGLGVCLSVESLNHLLNKALRNFNYDCEQTETVADLACLIFKFLNFTREETLFTSLHKQVLWKKKISDLKIDSDFGSSEIEDEIDWQNCIRKFALNRTIPFEFVVEFCTAFTGCLDSALVYYLDCLLTRSDVYSHDSDFISDSFSREIPECMELGKIVDEAINLVENKVCLLNKLKSILKKMSPYDYEKILMVLCHIKSLIENDEKEDSNAVESVQKKIDLLKFLFAYRRVQPPADSENEMILKFGCDRAKYRLPFHTLGNGNPWHILPAELNMDTIDIWTCVVPLLQLSHSEEIIAIAVQNEVKRSLREPRDNDELHKRPFPRSKLEKIFTIIKEIDPKLSLPCGKWVTEHLPLGLEKVYAAKCNLELARHWAYAKREKLVTSYSMSVNTYEEILKKLTKDYERISTEFVLLNHNLRSDETLRLIQTPVKLLIHLYQKKDDKLYEVIKEISEIHEINHGEIEMKLIDKWLAQSSAHIDETQDDLLENAIYILRHLPNEECVWYLLAKIVQEESCRNYVYRYNALKCLAAIADPIDIQRYSKNFITDTSLRNMSRTQSIQYGKCPLCSLDQYPKKMGPADVSGNTAVRLALCPDRTEQFLLAFYYLSQLESLNFHLTLPSYLNCNRENLASTIWSKLNRSHKVVDLISSFCVDYAIRNLKLYEDLLNEMVSRNMVNSIEKFMLAELWQSSSFIAAWQFILMWPFQNGTFSEKANVTDHVKLAEKLYRSPVCSHVFLDKLCSEFVAVGQTTIGIGCLFHISEVDHRTEILERYSDENQLKNICDNLIRFHDEAINFPQMSSVLTFLVSREGFYNILLDTPYYNLLTLRLINQNTIARVLEYLNRTERWEDCRRLIEEFFEKYPNPKFQKMLSSFKNERDLVKELLKTHCHGYAVHKNSEKRKEKSRVAARNRRGMECEIFTQLADELPLPSKVCSQMDKASIMRVAIGYIKIRHLLNQMNLTNLKLENTSDKLLMKALEGFLLIISEDGEIIYLSENVTQYLGLTQVDLLGQSVFDYSHPCDHREIRETLVLKSNSENGSQTVQSLFIRMKCTITDKGKSVNMKSALYKVIHFTGQVIREKPESASNCREANTLIPSLGNCMVAIGEPIAHPSDIEVPLDKQTFLSRHNLDMSFTYVDDKVDEILGYSSDDIIGKKLYQFHHAQDAEAIDKFYKILFAKGQCETGCYRFLAKHGGHVWVLTRATIIYGGKAKNKPLCVVCVNYILSGLENADEIVSIEQIAAPRPAKECVEENHKESVPLNTTNTIFAPRTKDMNKGFLTFIDDESGYTVLNDEPDDLTHLAPTSGDVCIPLDVPIFSNDMFEDVLFTDSFCDSDMMTDLSCIGDDALQTRPAIPLTNDPLLSFRADRVSSTDSDDVPNLCSKQNSPVDLDSSGLISSDSEKSKYNDSSGSSVDRLMFLGMKVESTNDLTDKSDVELEGDEFDLRAPYIPIGVGEDLPLLTPAENMWNSSTDSPGVQSRQKQVSTDSTVTNSSIVTSKSSLAKLLQSSLPLTTKSVKSSILRSNDGERVYFTIYFFSQDVRYKSKSQFDGGGTINFSKNETFAQNEDNLCKLSQKRTRALSCTKRMVNKRAKMDISMAETVLEDSKQHKSDDEKTTTFKNSVLLNLLVSGHDVSHGYSCYADKGKAKKNTTKNNGMQSREIRFRDSNRAASLITPEGSMIPNLLDITQLDMEVNAPVYKSQDLLQGQELLNALDSTLVTNDSCVIILEY</sequence>
<evidence type="ECO:0000256" key="10">
    <source>
        <dbReference type="SAM" id="MobiDB-lite"/>
    </source>
</evidence>
<dbReference type="Pfam" id="PF24515">
    <property type="entry name" value="ARM_KNTC1_3rd"/>
    <property type="match status" value="1"/>
</dbReference>
<dbReference type="InterPro" id="IPR013655">
    <property type="entry name" value="PAS_fold_3"/>
</dbReference>
<evidence type="ECO:0000256" key="3">
    <source>
        <dbReference type="ARBA" id="ARBA00022843"/>
    </source>
</evidence>
<dbReference type="InterPro" id="IPR055405">
    <property type="entry name" value="ARM_KNTC1_3rd"/>
</dbReference>
<dbReference type="InterPro" id="IPR055402">
    <property type="entry name" value="KNTC1_N"/>
</dbReference>
<dbReference type="eggNOG" id="KOG3558">
    <property type="taxonomic scope" value="Eukaryota"/>
</dbReference>
<dbReference type="InterPro" id="IPR000014">
    <property type="entry name" value="PAS"/>
</dbReference>
<dbReference type="Pfam" id="PF24520">
    <property type="entry name" value="ARM_KNTC1_1st"/>
    <property type="match status" value="1"/>
</dbReference>
<dbReference type="InterPro" id="IPR035965">
    <property type="entry name" value="PAS-like_dom_sf"/>
</dbReference>